<dbReference type="InterPro" id="IPR021027">
    <property type="entry name" value="Transposase_put_HTH"/>
</dbReference>
<dbReference type="AlphaFoldDB" id="A0A132MM34"/>
<dbReference type="PATRIC" id="fig|1469144.10.peg.579"/>
<proteinExistence type="predicted"/>
<feature type="domain" description="Transposase putative helix-turn-helix" evidence="1">
    <location>
        <begin position="1"/>
        <end position="44"/>
    </location>
</feature>
<evidence type="ECO:0000313" key="3">
    <source>
        <dbReference type="Proteomes" id="UP000070188"/>
    </source>
</evidence>
<protein>
    <submittedName>
        <fullName evidence="2">Transposase</fullName>
    </submittedName>
</protein>
<dbReference type="EMBL" id="LAXD01000001">
    <property type="protein sequence ID" value="KWW98853.1"/>
    <property type="molecule type" value="Genomic_DNA"/>
</dbReference>
<evidence type="ECO:0000259" key="1">
    <source>
        <dbReference type="Pfam" id="PF12323"/>
    </source>
</evidence>
<dbReference type="Proteomes" id="UP000070188">
    <property type="component" value="Unassembled WGS sequence"/>
</dbReference>
<organism evidence="2 3">
    <name type="scientific">Carbonactinospora thermoautotrophica</name>
    <dbReference type="NCBI Taxonomy" id="1469144"/>
    <lineage>
        <taxon>Bacteria</taxon>
        <taxon>Bacillati</taxon>
        <taxon>Actinomycetota</taxon>
        <taxon>Actinomycetes</taxon>
        <taxon>Kitasatosporales</taxon>
        <taxon>Carbonactinosporaceae</taxon>
        <taxon>Carbonactinospora</taxon>
    </lineage>
</organism>
<gene>
    <name evidence="2" type="ORF">LI90_483</name>
</gene>
<name>A0A132MM34_9ACTN</name>
<dbReference type="STRING" id="1469144.LI90_483"/>
<dbReference type="Pfam" id="PF12323">
    <property type="entry name" value="HTH_OrfB_IS605"/>
    <property type="match status" value="1"/>
</dbReference>
<accession>A0A132MM34</accession>
<comment type="caution">
    <text evidence="2">The sequence shown here is derived from an EMBL/GenBank/DDBJ whole genome shotgun (WGS) entry which is preliminary data.</text>
</comment>
<keyword evidence="3" id="KW-1185">Reference proteome</keyword>
<evidence type="ECO:0000313" key="2">
    <source>
        <dbReference type="EMBL" id="KWW98853.1"/>
    </source>
</evidence>
<sequence length="88" mass="9816">MQLRYNYRLYPTPSQRQALAKAFGCARVVYNDGLRVQQDAHAAGLPYISDAELQRRVLTEAKKTPERAWLAEVSAVVLQQAVADLNAA</sequence>
<reference evidence="3" key="1">
    <citation type="submission" date="2015-04" db="EMBL/GenBank/DDBJ databases">
        <title>Physiological reanalysis, assessment of diazotrophy, and genome sequences of multiple isolates of Streptomyces thermoautotrophicus.</title>
        <authorList>
            <person name="MacKellar D.C."/>
            <person name="Lieber L."/>
            <person name="Norman J."/>
            <person name="Bolger A."/>
            <person name="Tobin C."/>
            <person name="Murray J.W."/>
            <person name="Chang R."/>
            <person name="Ford T."/>
            <person name="Nguyen P.Q."/>
            <person name="Woodward J."/>
            <person name="Permingeat H."/>
            <person name="Joshi N.S."/>
            <person name="Silver P.A."/>
            <person name="Usadel B."/>
            <person name="Rutherford A.W."/>
            <person name="Friesen M."/>
            <person name="Prell J."/>
        </authorList>
    </citation>
    <scope>NUCLEOTIDE SEQUENCE [LARGE SCALE GENOMIC DNA]</scope>
    <source>
        <strain evidence="3">H1</strain>
    </source>
</reference>